<evidence type="ECO:0000256" key="3">
    <source>
        <dbReference type="ARBA" id="ARBA00022606"/>
    </source>
</evidence>
<dbReference type="Proteomes" id="UP001607303">
    <property type="component" value="Unassembled WGS sequence"/>
</dbReference>
<evidence type="ECO:0000256" key="9">
    <source>
        <dbReference type="ARBA" id="ARBA00023224"/>
    </source>
</evidence>
<keyword evidence="6 10" id="KW-1133">Transmembrane helix</keyword>
<evidence type="ECO:0000256" key="4">
    <source>
        <dbReference type="ARBA" id="ARBA00022692"/>
    </source>
</evidence>
<feature type="transmembrane region" description="Helical" evidence="10">
    <location>
        <begin position="179"/>
        <end position="200"/>
    </location>
</feature>
<dbReference type="AlphaFoldDB" id="A0ABD2BQ09"/>
<comment type="caution">
    <text evidence="11">The sequence shown here is derived from an EMBL/GenBank/DDBJ whole genome shotgun (WGS) entry which is preliminary data.</text>
</comment>
<dbReference type="PANTHER" id="PTHR21137:SF35">
    <property type="entry name" value="ODORANT RECEPTOR 19A-RELATED"/>
    <property type="match status" value="1"/>
</dbReference>
<keyword evidence="9 10" id="KW-0807">Transducer</keyword>
<dbReference type="EMBL" id="JAYRBN010000071">
    <property type="protein sequence ID" value="KAL2734669.1"/>
    <property type="molecule type" value="Genomic_DNA"/>
</dbReference>
<comment type="subcellular location">
    <subcellularLocation>
        <location evidence="1 10">Cell membrane</location>
        <topology evidence="1 10">Multi-pass membrane protein</topology>
    </subcellularLocation>
</comment>
<evidence type="ECO:0000313" key="12">
    <source>
        <dbReference type="Proteomes" id="UP001607303"/>
    </source>
</evidence>
<dbReference type="PANTHER" id="PTHR21137">
    <property type="entry name" value="ODORANT RECEPTOR"/>
    <property type="match status" value="1"/>
</dbReference>
<gene>
    <name evidence="11" type="ORF">V1477_013846</name>
</gene>
<evidence type="ECO:0000256" key="5">
    <source>
        <dbReference type="ARBA" id="ARBA00022725"/>
    </source>
</evidence>
<dbReference type="GO" id="GO:0005886">
    <property type="term" value="C:plasma membrane"/>
    <property type="evidence" value="ECO:0007669"/>
    <property type="project" value="UniProtKB-SubCell"/>
</dbReference>
<keyword evidence="12" id="KW-1185">Reference proteome</keyword>
<dbReference type="InterPro" id="IPR004117">
    <property type="entry name" value="7tm6_olfct_rcpt"/>
</dbReference>
<evidence type="ECO:0000256" key="1">
    <source>
        <dbReference type="ARBA" id="ARBA00004651"/>
    </source>
</evidence>
<evidence type="ECO:0000256" key="8">
    <source>
        <dbReference type="ARBA" id="ARBA00023170"/>
    </source>
</evidence>
<evidence type="ECO:0000256" key="10">
    <source>
        <dbReference type="RuleBase" id="RU351113"/>
    </source>
</evidence>
<keyword evidence="4 10" id="KW-0812">Transmembrane</keyword>
<keyword evidence="7 10" id="KW-0472">Membrane</keyword>
<accession>A0ABD2BQ09</accession>
<comment type="caution">
    <text evidence="10">Lacks conserved residue(s) required for the propagation of feature annotation.</text>
</comment>
<keyword evidence="5 10" id="KW-0552">Olfaction</keyword>
<evidence type="ECO:0000256" key="6">
    <source>
        <dbReference type="ARBA" id="ARBA00022989"/>
    </source>
</evidence>
<protein>
    <recommendedName>
        <fullName evidence="10">Odorant receptor</fullName>
    </recommendedName>
</protein>
<keyword evidence="3 10" id="KW-0716">Sensory transduction</keyword>
<proteinExistence type="inferred from homology"/>
<dbReference type="Pfam" id="PF02949">
    <property type="entry name" value="7tm_6"/>
    <property type="match status" value="1"/>
</dbReference>
<name>A0ABD2BQ09_VESMC</name>
<dbReference type="GO" id="GO:0007165">
    <property type="term" value="P:signal transduction"/>
    <property type="evidence" value="ECO:0007669"/>
    <property type="project" value="UniProtKB-KW"/>
</dbReference>
<evidence type="ECO:0000256" key="2">
    <source>
        <dbReference type="ARBA" id="ARBA00022475"/>
    </source>
</evidence>
<organism evidence="11 12">
    <name type="scientific">Vespula maculifrons</name>
    <name type="common">Eastern yellow jacket</name>
    <name type="synonym">Wasp</name>
    <dbReference type="NCBI Taxonomy" id="7453"/>
    <lineage>
        <taxon>Eukaryota</taxon>
        <taxon>Metazoa</taxon>
        <taxon>Ecdysozoa</taxon>
        <taxon>Arthropoda</taxon>
        <taxon>Hexapoda</taxon>
        <taxon>Insecta</taxon>
        <taxon>Pterygota</taxon>
        <taxon>Neoptera</taxon>
        <taxon>Endopterygota</taxon>
        <taxon>Hymenoptera</taxon>
        <taxon>Apocrita</taxon>
        <taxon>Aculeata</taxon>
        <taxon>Vespoidea</taxon>
        <taxon>Vespidae</taxon>
        <taxon>Vespinae</taxon>
        <taxon>Vespula</taxon>
    </lineage>
</organism>
<feature type="transmembrane region" description="Helical" evidence="10">
    <location>
        <begin position="346"/>
        <end position="368"/>
    </location>
</feature>
<sequence>MFLNVQMNSNSLIDMGIYMSLRYYRDKTFFDFIKFREFVIFNTYKCISNVGIFNTEWIKGINNFTRTMKALTWSKRLLSFSGVWPMEIRDSLFVPFLFYGCHYSFLGLLDMIEYIKDFRYVLINIRENMLMLMTLTKFGMCRIKYRSLSRFLTETENDYTVDNYKTKEERLIFMKYNKFSYIFIMMSFPSMTFILLLYYFKTVIPSILMVMTNSSLEYKLPYKIKPLLKPYDAKSYTFGCIHEFFRTIIILSGYIGTDSLLATTGFHLTGQLAILKCRAKNVVNDTDGCREGIRKMILRHHRLIRLADILEDSFNIVIGQHLFGTTLQLCISYYQMLSSLTVLEGIGILSFFMYISLLSGTLFTYCYIGECLIQESTSLCEALYHCNWYELSTIDMKSICICMMRARKPLKLTCVKLCIVSLRTFTESLSYNRHLVNHSEVINGLPISTTNVYLDRIVT</sequence>
<evidence type="ECO:0000256" key="7">
    <source>
        <dbReference type="ARBA" id="ARBA00023136"/>
    </source>
</evidence>
<keyword evidence="8 10" id="KW-0675">Receptor</keyword>
<evidence type="ECO:0000313" key="11">
    <source>
        <dbReference type="EMBL" id="KAL2734669.1"/>
    </source>
</evidence>
<comment type="similarity">
    <text evidence="10">Belongs to the insect chemoreceptor superfamily. Heteromeric odorant receptor channel (TC 1.A.69) family.</text>
</comment>
<reference evidence="11 12" key="1">
    <citation type="journal article" date="2024" name="Ann. Entomol. Soc. Am.">
        <title>Genomic analyses of the southern and eastern yellowjacket wasps (Hymenoptera: Vespidae) reveal evolutionary signatures of social life.</title>
        <authorList>
            <person name="Catto M.A."/>
            <person name="Caine P.B."/>
            <person name="Orr S.E."/>
            <person name="Hunt B.G."/>
            <person name="Goodisman M.A.D."/>
        </authorList>
    </citation>
    <scope>NUCLEOTIDE SEQUENCE [LARGE SCALE GENOMIC DNA]</scope>
    <source>
        <strain evidence="11">232</strain>
        <tissue evidence="11">Head and thorax</tissue>
    </source>
</reference>
<dbReference type="GO" id="GO:0007608">
    <property type="term" value="P:sensory perception of smell"/>
    <property type="evidence" value="ECO:0007669"/>
    <property type="project" value="UniProtKB-KW"/>
</dbReference>
<keyword evidence="2" id="KW-1003">Cell membrane</keyword>